<accession>A0A9N7YTD6</accession>
<comment type="caution">
    <text evidence="2">The sequence shown here is derived from an EMBL/GenBank/DDBJ whole genome shotgun (WGS) entry which is preliminary data.</text>
</comment>
<organism evidence="2 3">
    <name type="scientific">Pleuronectes platessa</name>
    <name type="common">European plaice</name>
    <dbReference type="NCBI Taxonomy" id="8262"/>
    <lineage>
        <taxon>Eukaryota</taxon>
        <taxon>Metazoa</taxon>
        <taxon>Chordata</taxon>
        <taxon>Craniata</taxon>
        <taxon>Vertebrata</taxon>
        <taxon>Euteleostomi</taxon>
        <taxon>Actinopterygii</taxon>
        <taxon>Neopterygii</taxon>
        <taxon>Teleostei</taxon>
        <taxon>Neoteleostei</taxon>
        <taxon>Acanthomorphata</taxon>
        <taxon>Carangaria</taxon>
        <taxon>Pleuronectiformes</taxon>
        <taxon>Pleuronectoidei</taxon>
        <taxon>Pleuronectidae</taxon>
        <taxon>Pleuronectes</taxon>
    </lineage>
</organism>
<feature type="region of interest" description="Disordered" evidence="1">
    <location>
        <begin position="37"/>
        <end position="106"/>
    </location>
</feature>
<sequence>MPVYLYPVGIPRSTGHQQRRRVNWTPRRLQRLFTQRTTDTATNTNNPRHRYVPWTTDTTGKDVPGVTTRGRSRAQGFSAGAIGRDFTGMKIEGHEKDPGFVSPRQN</sequence>
<dbReference type="Proteomes" id="UP001153269">
    <property type="component" value="Unassembled WGS sequence"/>
</dbReference>
<name>A0A9N7YTD6_PLEPL</name>
<gene>
    <name evidence="2" type="ORF">PLEPLA_LOCUS31457</name>
</gene>
<evidence type="ECO:0000313" key="3">
    <source>
        <dbReference type="Proteomes" id="UP001153269"/>
    </source>
</evidence>
<protein>
    <submittedName>
        <fullName evidence="2">Uncharacterized protein</fullName>
    </submittedName>
</protein>
<feature type="compositionally biased region" description="Low complexity" evidence="1">
    <location>
        <begin position="37"/>
        <end position="46"/>
    </location>
</feature>
<reference evidence="2" key="1">
    <citation type="submission" date="2020-03" db="EMBL/GenBank/DDBJ databases">
        <authorList>
            <person name="Weist P."/>
        </authorList>
    </citation>
    <scope>NUCLEOTIDE SEQUENCE</scope>
</reference>
<keyword evidence="3" id="KW-1185">Reference proteome</keyword>
<evidence type="ECO:0000313" key="2">
    <source>
        <dbReference type="EMBL" id="CAB1443741.1"/>
    </source>
</evidence>
<dbReference type="EMBL" id="CADEAL010003179">
    <property type="protein sequence ID" value="CAB1443741.1"/>
    <property type="molecule type" value="Genomic_DNA"/>
</dbReference>
<dbReference type="AlphaFoldDB" id="A0A9N7YTD6"/>
<evidence type="ECO:0000256" key="1">
    <source>
        <dbReference type="SAM" id="MobiDB-lite"/>
    </source>
</evidence>
<proteinExistence type="predicted"/>